<protein>
    <submittedName>
        <fullName evidence="1">Uncharacterized protein</fullName>
    </submittedName>
</protein>
<sequence length="23" mass="2720">MSLSVAFPFPKKKRESSFVRYQS</sequence>
<dbReference type="AlphaFoldDB" id="A0A0E9XQL4"/>
<proteinExistence type="predicted"/>
<dbReference type="EMBL" id="GBXM01003545">
    <property type="protein sequence ID" value="JAI05033.1"/>
    <property type="molecule type" value="Transcribed_RNA"/>
</dbReference>
<reference evidence="1" key="2">
    <citation type="journal article" date="2015" name="Fish Shellfish Immunol.">
        <title>Early steps in the European eel (Anguilla anguilla)-Vibrio vulnificus interaction in the gills: Role of the RtxA13 toxin.</title>
        <authorList>
            <person name="Callol A."/>
            <person name="Pajuelo D."/>
            <person name="Ebbesson L."/>
            <person name="Teles M."/>
            <person name="MacKenzie S."/>
            <person name="Amaro C."/>
        </authorList>
    </citation>
    <scope>NUCLEOTIDE SEQUENCE</scope>
</reference>
<organism evidence="1">
    <name type="scientific">Anguilla anguilla</name>
    <name type="common">European freshwater eel</name>
    <name type="synonym">Muraena anguilla</name>
    <dbReference type="NCBI Taxonomy" id="7936"/>
    <lineage>
        <taxon>Eukaryota</taxon>
        <taxon>Metazoa</taxon>
        <taxon>Chordata</taxon>
        <taxon>Craniata</taxon>
        <taxon>Vertebrata</taxon>
        <taxon>Euteleostomi</taxon>
        <taxon>Actinopterygii</taxon>
        <taxon>Neopterygii</taxon>
        <taxon>Teleostei</taxon>
        <taxon>Anguilliformes</taxon>
        <taxon>Anguillidae</taxon>
        <taxon>Anguilla</taxon>
    </lineage>
</organism>
<name>A0A0E9XQL4_ANGAN</name>
<accession>A0A0E9XQL4</accession>
<reference evidence="1" key="1">
    <citation type="submission" date="2014-11" db="EMBL/GenBank/DDBJ databases">
        <authorList>
            <person name="Amaro Gonzalez C."/>
        </authorList>
    </citation>
    <scope>NUCLEOTIDE SEQUENCE</scope>
</reference>
<evidence type="ECO:0000313" key="1">
    <source>
        <dbReference type="EMBL" id="JAI05033.1"/>
    </source>
</evidence>